<feature type="signal peptide" evidence="2">
    <location>
        <begin position="1"/>
        <end position="27"/>
    </location>
</feature>
<sequence length="219" mass="23626">MMVSIARKLALAAALAAGAGLAAPAAAQDFTFGWNPRSGDVWVDTWLGDMNRYGHRYRDPFIDEMVRYHGAPRSLVVDLLDTRRWAPGDVYIACAIASIIGRPCRYVADVWERDHGRGWGAVAKDLGIKPGSPEFHRLKRGFVPSYDRWGRTITIDADLERDFPGRGRGASQRGHDAQGGNGNGRSSAQGRGNGNGNGQGNRGNGNSGKGKGKDKGRGH</sequence>
<feature type="chain" id="PRO_5015836544" evidence="2">
    <location>
        <begin position="28"/>
        <end position="219"/>
    </location>
</feature>
<gene>
    <name evidence="3" type="ORF">C9I47_0575</name>
</gene>
<reference evidence="3 4" key="1">
    <citation type="submission" date="2018-05" db="EMBL/GenBank/DDBJ databases">
        <title>The complete genome of Lysobacter maris HZ9B, a marine bacterium antagonistic against terrestrial plant pathogens.</title>
        <authorList>
            <person name="Zhang X.-Q."/>
        </authorList>
    </citation>
    <scope>NUCLEOTIDE SEQUENCE [LARGE SCALE GENOMIC DNA]</scope>
    <source>
        <strain evidence="3 4">HZ9B</strain>
    </source>
</reference>
<keyword evidence="2" id="KW-0732">Signal</keyword>
<evidence type="ECO:0000313" key="4">
    <source>
        <dbReference type="Proteomes" id="UP000249447"/>
    </source>
</evidence>
<protein>
    <submittedName>
        <fullName evidence="3">Uncharacterized protein</fullName>
    </submittedName>
</protein>
<proteinExistence type="predicted"/>
<organism evidence="3 4">
    <name type="scientific">Marilutibacter maris</name>
    <dbReference type="NCBI Taxonomy" id="1605891"/>
    <lineage>
        <taxon>Bacteria</taxon>
        <taxon>Pseudomonadati</taxon>
        <taxon>Pseudomonadota</taxon>
        <taxon>Gammaproteobacteria</taxon>
        <taxon>Lysobacterales</taxon>
        <taxon>Lysobacteraceae</taxon>
        <taxon>Marilutibacter</taxon>
    </lineage>
</organism>
<dbReference type="EMBL" id="CP029843">
    <property type="protein sequence ID" value="AWV06298.1"/>
    <property type="molecule type" value="Genomic_DNA"/>
</dbReference>
<feature type="compositionally biased region" description="Gly residues" evidence="1">
    <location>
        <begin position="191"/>
        <end position="209"/>
    </location>
</feature>
<feature type="region of interest" description="Disordered" evidence="1">
    <location>
        <begin position="160"/>
        <end position="219"/>
    </location>
</feature>
<dbReference type="RefSeq" id="WP_111265471.1">
    <property type="nucleotide sequence ID" value="NZ_CP029843.1"/>
</dbReference>
<dbReference type="Proteomes" id="UP000249447">
    <property type="component" value="Chromosome"/>
</dbReference>
<evidence type="ECO:0000256" key="2">
    <source>
        <dbReference type="SAM" id="SignalP"/>
    </source>
</evidence>
<evidence type="ECO:0000256" key="1">
    <source>
        <dbReference type="SAM" id="MobiDB-lite"/>
    </source>
</evidence>
<dbReference type="AlphaFoldDB" id="A0A2U9T721"/>
<accession>A0A2U9T721</accession>
<evidence type="ECO:0000313" key="3">
    <source>
        <dbReference type="EMBL" id="AWV06298.1"/>
    </source>
</evidence>
<keyword evidence="4" id="KW-1185">Reference proteome</keyword>
<dbReference type="KEGG" id="lmb:C9I47_0575"/>
<dbReference type="OrthoDB" id="5966402at2"/>
<name>A0A2U9T721_9GAMM</name>